<evidence type="ECO:0000256" key="5">
    <source>
        <dbReference type="RuleBase" id="RU365090"/>
    </source>
</evidence>
<dbReference type="Gene3D" id="3.90.105.10">
    <property type="entry name" value="Molybdopterin biosynthesis moea protein, domain 2"/>
    <property type="match status" value="1"/>
</dbReference>
<keyword evidence="5" id="KW-0808">Transferase</keyword>
<dbReference type="EC" id="2.10.1.1" evidence="5"/>
<dbReference type="Gene3D" id="2.40.340.10">
    <property type="entry name" value="MoeA, C-terminal, domain IV"/>
    <property type="match status" value="1"/>
</dbReference>
<dbReference type="InterPro" id="IPR036135">
    <property type="entry name" value="MoeA_linker/N_sf"/>
</dbReference>
<comment type="catalytic activity">
    <reaction evidence="4">
        <text>adenylyl-molybdopterin + molybdate = Mo-molybdopterin + AMP + H(+)</text>
        <dbReference type="Rhea" id="RHEA:35047"/>
        <dbReference type="ChEBI" id="CHEBI:15378"/>
        <dbReference type="ChEBI" id="CHEBI:36264"/>
        <dbReference type="ChEBI" id="CHEBI:62727"/>
        <dbReference type="ChEBI" id="CHEBI:71302"/>
        <dbReference type="ChEBI" id="CHEBI:456215"/>
        <dbReference type="EC" id="2.10.1.1"/>
    </reaction>
</comment>
<evidence type="ECO:0000256" key="1">
    <source>
        <dbReference type="ARBA" id="ARBA00002901"/>
    </source>
</evidence>
<dbReference type="InterPro" id="IPR036425">
    <property type="entry name" value="MoaB/Mog-like_dom_sf"/>
</dbReference>
<dbReference type="KEGG" id="cfk:CFRA_07050"/>
<dbReference type="SMART" id="SM00852">
    <property type="entry name" value="MoCF_biosynth"/>
    <property type="match status" value="1"/>
</dbReference>
<gene>
    <name evidence="7" type="ORF">CFRA_07050</name>
</gene>
<reference evidence="7 8" key="1">
    <citation type="submission" date="2014-08" db="EMBL/GenBank/DDBJ databases">
        <title>Complete genome sequence of Corynebacterium frankenforstense ST18(T) (=DSM 45800(T)), isolated from raw cow milk.</title>
        <authorList>
            <person name="Ruckert C."/>
            <person name="Albersmeier A."/>
            <person name="Winkler A."/>
            <person name="Lipski A."/>
            <person name="Kalinowski J."/>
        </authorList>
    </citation>
    <scope>NUCLEOTIDE SEQUENCE [LARGE SCALE GENOMIC DNA]</scope>
    <source>
        <strain evidence="7 8">ST18</strain>
    </source>
</reference>
<keyword evidence="5" id="KW-0460">Magnesium</keyword>
<dbReference type="Pfam" id="PF03453">
    <property type="entry name" value="MoeA_N"/>
    <property type="match status" value="1"/>
</dbReference>
<proteinExistence type="inferred from homology"/>
<dbReference type="InterPro" id="IPR036688">
    <property type="entry name" value="MoeA_C_domain_IV_sf"/>
</dbReference>
<accession>A0A1L7CT95</accession>
<keyword evidence="3 5" id="KW-0500">Molybdenum</keyword>
<comment type="function">
    <text evidence="1 5">Catalyzes the insertion of molybdate into adenylated molybdopterin with the concomitant release of AMP.</text>
</comment>
<dbReference type="Pfam" id="PF00994">
    <property type="entry name" value="MoCF_biosynth"/>
    <property type="match status" value="1"/>
</dbReference>
<comment type="pathway">
    <text evidence="5">Cofactor biosynthesis; molybdopterin biosynthesis.</text>
</comment>
<keyword evidence="8" id="KW-1185">Reference proteome</keyword>
<protein>
    <recommendedName>
        <fullName evidence="5">Molybdopterin molybdenumtransferase</fullName>
        <ecNumber evidence="5">2.10.1.1</ecNumber>
    </recommendedName>
</protein>
<dbReference type="SUPFAM" id="SSF53218">
    <property type="entry name" value="Molybdenum cofactor biosynthesis proteins"/>
    <property type="match status" value="1"/>
</dbReference>
<dbReference type="GO" id="GO:0061599">
    <property type="term" value="F:molybdopterin molybdotransferase activity"/>
    <property type="evidence" value="ECO:0007669"/>
    <property type="project" value="UniProtKB-UniRule"/>
</dbReference>
<comment type="cofactor">
    <cofactor evidence="5">
        <name>Mg(2+)</name>
        <dbReference type="ChEBI" id="CHEBI:18420"/>
    </cofactor>
</comment>
<dbReference type="UniPathway" id="UPA00344"/>
<dbReference type="InterPro" id="IPR001453">
    <property type="entry name" value="MoaB/Mog_dom"/>
</dbReference>
<feature type="domain" description="MoaB/Mog" evidence="6">
    <location>
        <begin position="186"/>
        <end position="326"/>
    </location>
</feature>
<dbReference type="Proteomes" id="UP000185434">
    <property type="component" value="Chromosome"/>
</dbReference>
<dbReference type="GO" id="GO:0005829">
    <property type="term" value="C:cytosol"/>
    <property type="evidence" value="ECO:0007669"/>
    <property type="project" value="TreeGrafter"/>
</dbReference>
<dbReference type="InterPro" id="IPR038987">
    <property type="entry name" value="MoeA-like"/>
</dbReference>
<dbReference type="Gene3D" id="3.40.980.10">
    <property type="entry name" value="MoaB/Mog-like domain"/>
    <property type="match status" value="1"/>
</dbReference>
<evidence type="ECO:0000313" key="7">
    <source>
        <dbReference type="EMBL" id="APT89049.1"/>
    </source>
</evidence>
<keyword evidence="5" id="KW-0501">Molybdenum cofactor biosynthesis</keyword>
<name>A0A1L7CT95_9CORY</name>
<dbReference type="Gene3D" id="2.170.190.11">
    <property type="entry name" value="Molybdopterin biosynthesis moea protein, domain 3"/>
    <property type="match status" value="1"/>
</dbReference>
<dbReference type="AlphaFoldDB" id="A0A1L7CT95"/>
<dbReference type="PANTHER" id="PTHR10192:SF5">
    <property type="entry name" value="GEPHYRIN"/>
    <property type="match status" value="1"/>
</dbReference>
<dbReference type="GO" id="GO:0006777">
    <property type="term" value="P:Mo-molybdopterin cofactor biosynthetic process"/>
    <property type="evidence" value="ECO:0007669"/>
    <property type="project" value="UniProtKB-UniRule"/>
</dbReference>
<dbReference type="STRING" id="1437875.CFRA_07050"/>
<organism evidence="7 8">
    <name type="scientific">Corynebacterium frankenforstense DSM 45800</name>
    <dbReference type="NCBI Taxonomy" id="1437875"/>
    <lineage>
        <taxon>Bacteria</taxon>
        <taxon>Bacillati</taxon>
        <taxon>Actinomycetota</taxon>
        <taxon>Actinomycetes</taxon>
        <taxon>Mycobacteriales</taxon>
        <taxon>Corynebacteriaceae</taxon>
        <taxon>Corynebacterium</taxon>
    </lineage>
</organism>
<keyword evidence="5" id="KW-0479">Metal-binding</keyword>
<evidence type="ECO:0000259" key="6">
    <source>
        <dbReference type="SMART" id="SM00852"/>
    </source>
</evidence>
<comment type="similarity">
    <text evidence="2 5">Belongs to the MoeA family.</text>
</comment>
<dbReference type="NCBIfam" id="TIGR00177">
    <property type="entry name" value="molyb_syn"/>
    <property type="match status" value="1"/>
</dbReference>
<dbReference type="EMBL" id="CP009247">
    <property type="protein sequence ID" value="APT89049.1"/>
    <property type="molecule type" value="Genomic_DNA"/>
</dbReference>
<evidence type="ECO:0000256" key="2">
    <source>
        <dbReference type="ARBA" id="ARBA00010763"/>
    </source>
</evidence>
<evidence type="ECO:0000256" key="4">
    <source>
        <dbReference type="ARBA" id="ARBA00047317"/>
    </source>
</evidence>
<dbReference type="InterPro" id="IPR005110">
    <property type="entry name" value="MoeA_linker/N"/>
</dbReference>
<evidence type="ECO:0000313" key="8">
    <source>
        <dbReference type="Proteomes" id="UP000185434"/>
    </source>
</evidence>
<dbReference type="RefSeq" id="WP_075664033.1">
    <property type="nucleotide sequence ID" value="NZ_CP009247.1"/>
</dbReference>
<dbReference type="GO" id="GO:0046872">
    <property type="term" value="F:metal ion binding"/>
    <property type="evidence" value="ECO:0007669"/>
    <property type="project" value="UniProtKB-UniRule"/>
</dbReference>
<dbReference type="SUPFAM" id="SSF63882">
    <property type="entry name" value="MoeA N-terminal region -like"/>
    <property type="match status" value="1"/>
</dbReference>
<dbReference type="OrthoDB" id="9804758at2"/>
<dbReference type="CDD" id="cd00887">
    <property type="entry name" value="MoeA"/>
    <property type="match status" value="1"/>
</dbReference>
<dbReference type="PANTHER" id="PTHR10192">
    <property type="entry name" value="MOLYBDOPTERIN BIOSYNTHESIS PROTEIN"/>
    <property type="match status" value="1"/>
</dbReference>
<sequence length="406" mass="41297">MPTQPHRRDVVNHLRAVQELVSPLPGRTVAVAGADSRRVIADAARALRAVPPADVSAVDGYVARVRDLAVGTRLPVAGDIPAGHPPVVIPPGAAVRIMTGAVVPACDDDVAVVPVEDTDAPRVALPAHVTVTALNAGRTNIRHAGEHLRAGDVAVPAGLPLDAGTLATLVSCGVESVTARPVPRVCVVTTGDETAPDARPEPWRIPDSNGPMLTRLITDFGAEVSAAHCRDDTATLAAVLDQAAAGCDLIVTAGGISAGAFDVVKELGRAATADGRARMDFHPLAMHPGKPQGAGLWGDTPVVCLPGNPVAAWTSAVLFVAPAVRRLAGMPAVGSLEELPRCALPLDGELAPRHGGVSAAPVRLDWAAGVARMSAARGSHMVGALAGADGLAVARPDAATVVLRAR</sequence>
<evidence type="ECO:0000256" key="3">
    <source>
        <dbReference type="ARBA" id="ARBA00022505"/>
    </source>
</evidence>